<gene>
    <name evidence="3" type="ORF">GCM10022414_36510</name>
</gene>
<keyword evidence="1" id="KW-0378">Hydrolase</keyword>
<evidence type="ECO:0008006" key="5">
    <source>
        <dbReference type="Google" id="ProtNLM"/>
    </source>
</evidence>
<dbReference type="Proteomes" id="UP001500392">
    <property type="component" value="Unassembled WGS sequence"/>
</dbReference>
<feature type="chain" id="PRO_5046024065" description="Phosphoesterase" evidence="2">
    <location>
        <begin position="21"/>
        <end position="461"/>
    </location>
</feature>
<name>A0ABP7X7N3_9GAMM</name>
<keyword evidence="2" id="KW-0732">Signal</keyword>
<keyword evidence="4" id="KW-1185">Reference proteome</keyword>
<reference evidence="4" key="1">
    <citation type="journal article" date="2019" name="Int. J. Syst. Evol. Microbiol.">
        <title>The Global Catalogue of Microorganisms (GCM) 10K type strain sequencing project: providing services to taxonomists for standard genome sequencing and annotation.</title>
        <authorList>
            <consortium name="The Broad Institute Genomics Platform"/>
            <consortium name="The Broad Institute Genome Sequencing Center for Infectious Disease"/>
            <person name="Wu L."/>
            <person name="Ma J."/>
        </authorList>
    </citation>
    <scope>NUCLEOTIDE SEQUENCE [LARGE SCALE GENOMIC DNA]</scope>
    <source>
        <strain evidence="4">JCM 17304</strain>
    </source>
</reference>
<dbReference type="EMBL" id="BAABDM010000013">
    <property type="protein sequence ID" value="GAA4106183.1"/>
    <property type="molecule type" value="Genomic_DNA"/>
</dbReference>
<comment type="caution">
    <text evidence="3">The sequence shown here is derived from an EMBL/GenBank/DDBJ whole genome shotgun (WGS) entry which is preliminary data.</text>
</comment>
<evidence type="ECO:0000313" key="3">
    <source>
        <dbReference type="EMBL" id="GAA4106183.1"/>
    </source>
</evidence>
<dbReference type="Pfam" id="PF04185">
    <property type="entry name" value="Phosphoesterase"/>
    <property type="match status" value="1"/>
</dbReference>
<dbReference type="InterPro" id="IPR007312">
    <property type="entry name" value="Phosphoesterase"/>
</dbReference>
<dbReference type="InterPro" id="IPR017850">
    <property type="entry name" value="Alkaline_phosphatase_core_sf"/>
</dbReference>
<organism evidence="3 4">
    <name type="scientific">Zhongshania borealis</name>
    <dbReference type="NCBI Taxonomy" id="889488"/>
    <lineage>
        <taxon>Bacteria</taxon>
        <taxon>Pseudomonadati</taxon>
        <taxon>Pseudomonadota</taxon>
        <taxon>Gammaproteobacteria</taxon>
        <taxon>Cellvibrionales</taxon>
        <taxon>Spongiibacteraceae</taxon>
        <taxon>Zhongshania</taxon>
    </lineage>
</organism>
<dbReference type="PANTHER" id="PTHR31956:SF8">
    <property type="entry name" value="ACID PHOSPHATASE PHOA (AFU_ORTHOLOGUE AFUA_1G03570)"/>
    <property type="match status" value="1"/>
</dbReference>
<accession>A0ABP7X7N3</accession>
<dbReference type="PROSITE" id="PS51257">
    <property type="entry name" value="PROKAR_LIPOPROTEIN"/>
    <property type="match status" value="1"/>
</dbReference>
<evidence type="ECO:0000256" key="1">
    <source>
        <dbReference type="ARBA" id="ARBA00022801"/>
    </source>
</evidence>
<dbReference type="PANTHER" id="PTHR31956">
    <property type="entry name" value="NON-SPECIFIC PHOSPHOLIPASE C4-RELATED"/>
    <property type="match status" value="1"/>
</dbReference>
<feature type="signal peptide" evidence="2">
    <location>
        <begin position="1"/>
        <end position="20"/>
    </location>
</feature>
<dbReference type="Gene3D" id="3.40.720.10">
    <property type="entry name" value="Alkaline Phosphatase, subunit A"/>
    <property type="match status" value="1"/>
</dbReference>
<protein>
    <recommendedName>
        <fullName evidence="5">Phosphoesterase</fullName>
    </recommendedName>
</protein>
<dbReference type="RefSeq" id="WP_344938827.1">
    <property type="nucleotide sequence ID" value="NZ_BAABDM010000013.1"/>
</dbReference>
<proteinExistence type="predicted"/>
<sequence length="461" mass="49221">MVFRPFAITALASTALLMCACGGTSSTPTSQANAQAVAQCDSSAGYSEDSPPPIEHVFVFVLENKSFDETYGPGSPAVYLRESLVPAGQLLTHFYGTSHASTGNYLSMIGGQAPNVASHADCAVFAQWTEYNPLQPVLEYGQANGVGCVYPARFPTLVDELELNNTFNGSQYTWRGWMEDMALEQSGQIRAQGRPADNSCTGPALNSLDGTNGSDTIEQYAARHNPFLFYRSIIGNAETAEDYARCDRNVVDLHTGSAIQGVLDLQTALLKRSTTPNYNLIVPDNCHNAHDSGAQCADSSGGPGGLAEADQFLQTWVPLIMNSPAYKEAGMIVILFDESNFGTGGLEDYDACCGMEQDAGLKHRGADTGLNGLLGPGGGRFGAVVLSPFTKANTENSTPYNHYSFLRTLENLFGLDKVHIDPNLPDIEPAIQAKTPGYIGYAGLPAEEGMHAFGGDVYNCE</sequence>
<evidence type="ECO:0000256" key="2">
    <source>
        <dbReference type="SAM" id="SignalP"/>
    </source>
</evidence>
<evidence type="ECO:0000313" key="4">
    <source>
        <dbReference type="Proteomes" id="UP001500392"/>
    </source>
</evidence>